<accession>A0ABT3PSW5</accession>
<comment type="caution">
    <text evidence="2">The sequence shown here is derived from an EMBL/GenBank/DDBJ whole genome shotgun (WGS) entry which is preliminary data.</text>
</comment>
<sequence>MKRLTGSIFFLISTFLVLLPGDLFAQDLNNPEFALGKVQFEVSCSEEVISPFNKAVALLHHMTYPLAKEAFEKVAAMDPNCAIAHWGIGMTLFQPLWPTRPGPEELKEGWESVRKAKSLNPPTRREQLFIETTEAFYRDPMDSNYWERIGRWAEATKKLYDQFPDDPEVKAFFSLSLLSAGQLQRDRLDYNNRAAEIALSIHAENQFHPGAIHYLIHANDIRGREQESLDVVESYGAIAPRNPHALHMPTHIFTRLGHWDKVIEGNRQAAEAALEHPAGDKGQFIWDEYPHAVEYMVYAYLQQGDDEAASALLTNMQSKESLHPTFKTAFHLSSAPARYALERRAWLEAAGLIPRAYNALAWDDFPWPEAITWFARGLGAVHNNDLEESKRAVSRIRELEKIAHQAGEDLFRKQIKILQLGLSAWLAHAENKEALAESLMRQMADLETSTAKHPVTPAPTLPALELLGDLLMEQGKHEEALAAYRETLALYPRRFNSLLGVARAARALENQQIAAEFYSALIKIGADGSNRSGLDEAQNYLQSGIKNK</sequence>
<dbReference type="Pfam" id="PF13432">
    <property type="entry name" value="TPR_16"/>
    <property type="match status" value="1"/>
</dbReference>
<keyword evidence="3" id="KW-1185">Reference proteome</keyword>
<dbReference type="EMBL" id="JAGGJA010000019">
    <property type="protein sequence ID" value="MCW9708964.1"/>
    <property type="molecule type" value="Genomic_DNA"/>
</dbReference>
<dbReference type="PANTHER" id="PTHR45588">
    <property type="entry name" value="TPR DOMAIN-CONTAINING PROTEIN"/>
    <property type="match status" value="1"/>
</dbReference>
<dbReference type="SUPFAM" id="SSF48452">
    <property type="entry name" value="TPR-like"/>
    <property type="match status" value="2"/>
</dbReference>
<dbReference type="SMART" id="SM00028">
    <property type="entry name" value="TPR"/>
    <property type="match status" value="2"/>
</dbReference>
<evidence type="ECO:0000256" key="1">
    <source>
        <dbReference type="PROSITE-ProRule" id="PRU00339"/>
    </source>
</evidence>
<dbReference type="InterPro" id="IPR011990">
    <property type="entry name" value="TPR-like_helical_dom_sf"/>
</dbReference>
<dbReference type="PROSITE" id="PS50005">
    <property type="entry name" value="TPR"/>
    <property type="match status" value="1"/>
</dbReference>
<dbReference type="PANTHER" id="PTHR45588:SF1">
    <property type="entry name" value="WW DOMAIN-CONTAINING PROTEIN"/>
    <property type="match status" value="1"/>
</dbReference>
<evidence type="ECO:0000313" key="3">
    <source>
        <dbReference type="Proteomes" id="UP001207918"/>
    </source>
</evidence>
<feature type="repeat" description="TPR" evidence="1">
    <location>
        <begin position="461"/>
        <end position="494"/>
    </location>
</feature>
<protein>
    <submittedName>
        <fullName evidence="2">Tetratricopeptide repeat protein</fullName>
    </submittedName>
</protein>
<name>A0ABT3PSW5_9BACT</name>
<organism evidence="2 3">
    <name type="scientific">Fodinibius salsisoli</name>
    <dbReference type="NCBI Taxonomy" id="2820877"/>
    <lineage>
        <taxon>Bacteria</taxon>
        <taxon>Pseudomonadati</taxon>
        <taxon>Balneolota</taxon>
        <taxon>Balneolia</taxon>
        <taxon>Balneolales</taxon>
        <taxon>Balneolaceae</taxon>
        <taxon>Fodinibius</taxon>
    </lineage>
</organism>
<dbReference type="RefSeq" id="WP_265767782.1">
    <property type="nucleotide sequence ID" value="NZ_JAGGJA010000019.1"/>
</dbReference>
<dbReference type="InterPro" id="IPR019734">
    <property type="entry name" value="TPR_rpt"/>
</dbReference>
<dbReference type="Gene3D" id="1.25.40.10">
    <property type="entry name" value="Tetratricopeptide repeat domain"/>
    <property type="match status" value="2"/>
</dbReference>
<gene>
    <name evidence="2" type="ORF">J6I44_19045</name>
</gene>
<reference evidence="2 3" key="1">
    <citation type="submission" date="2021-03" db="EMBL/GenBank/DDBJ databases">
        <title>Aliifodinibius sp. nov., a new bacterium isolated from saline soil.</title>
        <authorList>
            <person name="Galisteo C."/>
            <person name="De La Haba R."/>
            <person name="Sanchez-Porro C."/>
            <person name="Ventosa A."/>
        </authorList>
    </citation>
    <scope>NUCLEOTIDE SEQUENCE [LARGE SCALE GENOMIC DNA]</scope>
    <source>
        <strain evidence="2 3">1BSP15-2V2</strain>
    </source>
</reference>
<dbReference type="Proteomes" id="UP001207918">
    <property type="component" value="Unassembled WGS sequence"/>
</dbReference>
<keyword evidence="1" id="KW-0802">TPR repeat</keyword>
<proteinExistence type="predicted"/>
<evidence type="ECO:0000313" key="2">
    <source>
        <dbReference type="EMBL" id="MCW9708964.1"/>
    </source>
</evidence>